<evidence type="ECO:0000256" key="4">
    <source>
        <dbReference type="ARBA" id="ARBA00022614"/>
    </source>
</evidence>
<dbReference type="PANTHER" id="PTHR45974:SF242">
    <property type="entry name" value="LEUCINE-RICH REPEAT PROTEIN KINASE FAMILY PROTEIN"/>
    <property type="match status" value="1"/>
</dbReference>
<keyword evidence="22" id="KW-1185">Reference proteome</keyword>
<evidence type="ECO:0000256" key="7">
    <source>
        <dbReference type="ARBA" id="ARBA00022729"/>
    </source>
</evidence>
<dbReference type="EMBL" id="CP136891">
    <property type="protein sequence ID" value="WOK95897.1"/>
    <property type="molecule type" value="Genomic_DNA"/>
</dbReference>
<dbReference type="GO" id="GO:0005524">
    <property type="term" value="F:ATP binding"/>
    <property type="evidence" value="ECO:0007669"/>
    <property type="project" value="UniProtKB-UniRule"/>
</dbReference>
<evidence type="ECO:0000256" key="15">
    <source>
        <dbReference type="ARBA" id="ARBA00047899"/>
    </source>
</evidence>
<keyword evidence="13 18" id="KW-0472">Membrane</keyword>
<dbReference type="SUPFAM" id="SSF52047">
    <property type="entry name" value="RNI-like"/>
    <property type="match status" value="1"/>
</dbReference>
<dbReference type="SMART" id="SM00220">
    <property type="entry name" value="S_TKc"/>
    <property type="match status" value="1"/>
</dbReference>
<evidence type="ECO:0000256" key="5">
    <source>
        <dbReference type="ARBA" id="ARBA00022679"/>
    </source>
</evidence>
<evidence type="ECO:0000256" key="10">
    <source>
        <dbReference type="ARBA" id="ARBA00022777"/>
    </source>
</evidence>
<evidence type="ECO:0000256" key="3">
    <source>
        <dbReference type="ARBA" id="ARBA00022527"/>
    </source>
</evidence>
<evidence type="ECO:0000256" key="2">
    <source>
        <dbReference type="ARBA" id="ARBA00012513"/>
    </source>
</evidence>
<dbReference type="InterPro" id="IPR001245">
    <property type="entry name" value="Ser-Thr/Tyr_kinase_cat_dom"/>
</dbReference>
<dbReference type="SUPFAM" id="SSF52058">
    <property type="entry name" value="L domain-like"/>
    <property type="match status" value="1"/>
</dbReference>
<evidence type="ECO:0000256" key="19">
    <source>
        <dbReference type="SAM" id="SignalP"/>
    </source>
</evidence>
<organism evidence="21 22">
    <name type="scientific">Canna indica</name>
    <name type="common">Indian-shot</name>
    <dbReference type="NCBI Taxonomy" id="4628"/>
    <lineage>
        <taxon>Eukaryota</taxon>
        <taxon>Viridiplantae</taxon>
        <taxon>Streptophyta</taxon>
        <taxon>Embryophyta</taxon>
        <taxon>Tracheophyta</taxon>
        <taxon>Spermatophyta</taxon>
        <taxon>Magnoliopsida</taxon>
        <taxon>Liliopsida</taxon>
        <taxon>Zingiberales</taxon>
        <taxon>Cannaceae</taxon>
        <taxon>Canna</taxon>
    </lineage>
</organism>
<name>A0AAQ3JVQ4_9LILI</name>
<dbReference type="FunFam" id="3.80.10.10:FF:000830">
    <property type="entry name" value="Predicted protein"/>
    <property type="match status" value="1"/>
</dbReference>
<dbReference type="PANTHER" id="PTHR45974">
    <property type="entry name" value="RECEPTOR-LIKE PROTEIN 55"/>
    <property type="match status" value="1"/>
</dbReference>
<evidence type="ECO:0000259" key="20">
    <source>
        <dbReference type="PROSITE" id="PS50011"/>
    </source>
</evidence>
<dbReference type="GO" id="GO:0004674">
    <property type="term" value="F:protein serine/threonine kinase activity"/>
    <property type="evidence" value="ECO:0007669"/>
    <property type="project" value="UniProtKB-KW"/>
</dbReference>
<keyword evidence="3" id="KW-0723">Serine/threonine-protein kinase</keyword>
<feature type="binding site" evidence="17">
    <location>
        <position position="629"/>
    </location>
    <ligand>
        <name>ATP</name>
        <dbReference type="ChEBI" id="CHEBI:30616"/>
    </ligand>
</feature>
<evidence type="ECO:0000256" key="6">
    <source>
        <dbReference type="ARBA" id="ARBA00022692"/>
    </source>
</evidence>
<keyword evidence="4" id="KW-0433">Leucine-rich repeat</keyword>
<accession>A0AAQ3JVQ4</accession>
<dbReference type="FunFam" id="3.30.200.20:FF:000039">
    <property type="entry name" value="receptor-like protein kinase FERONIA"/>
    <property type="match status" value="1"/>
</dbReference>
<keyword evidence="21" id="KW-0675">Receptor</keyword>
<proteinExistence type="predicted"/>
<dbReference type="InterPro" id="IPR008271">
    <property type="entry name" value="Ser/Thr_kinase_AS"/>
</dbReference>
<keyword evidence="7 19" id="KW-0732">Signal</keyword>
<dbReference type="PROSITE" id="PS00107">
    <property type="entry name" value="PROTEIN_KINASE_ATP"/>
    <property type="match status" value="1"/>
</dbReference>
<keyword evidence="9 17" id="KW-0547">Nucleotide-binding</keyword>
<dbReference type="PROSITE" id="PS50011">
    <property type="entry name" value="PROTEIN_KINASE_DOM"/>
    <property type="match status" value="1"/>
</dbReference>
<keyword evidence="8" id="KW-0677">Repeat</keyword>
<feature type="transmembrane region" description="Helical" evidence="18">
    <location>
        <begin position="528"/>
        <end position="551"/>
    </location>
</feature>
<evidence type="ECO:0000313" key="21">
    <source>
        <dbReference type="EMBL" id="WOK95897.1"/>
    </source>
</evidence>
<keyword evidence="12 18" id="KW-1133">Transmembrane helix</keyword>
<dbReference type="Pfam" id="PF07714">
    <property type="entry name" value="PK_Tyr_Ser-Thr"/>
    <property type="match status" value="1"/>
</dbReference>
<evidence type="ECO:0000256" key="13">
    <source>
        <dbReference type="ARBA" id="ARBA00023136"/>
    </source>
</evidence>
<comment type="catalytic activity">
    <reaction evidence="15">
        <text>L-threonyl-[protein] + ATP = O-phospho-L-threonyl-[protein] + ADP + H(+)</text>
        <dbReference type="Rhea" id="RHEA:46608"/>
        <dbReference type="Rhea" id="RHEA-COMP:11060"/>
        <dbReference type="Rhea" id="RHEA-COMP:11605"/>
        <dbReference type="ChEBI" id="CHEBI:15378"/>
        <dbReference type="ChEBI" id="CHEBI:30013"/>
        <dbReference type="ChEBI" id="CHEBI:30616"/>
        <dbReference type="ChEBI" id="CHEBI:61977"/>
        <dbReference type="ChEBI" id="CHEBI:456216"/>
        <dbReference type="EC" id="2.7.11.1"/>
    </reaction>
</comment>
<sequence length="927" mass="102477">MKRHLLLLFMCFACFQHGFSSTNTRDVSALKSLSKQWKNTPKSWGRGDPCDDRWEGINCSDSSVTELKLFNMDIRGQLSTDIGDLAELVLLDLSYNHNLGGPLPASIGNLKQLRTLRCISCNFIGPIPVEVGNLLSLRILALNSNKFTGGIPASLGRLINIQWLDLADNQLNGTLPTSANGSPGLDQLVNNEHFHLNQNNLSGPIPSIFFHSSMNAIHILLDHNNLSGEIPQSIGLVKKLKVLRLDNNSLNGSVPSNINNLTAINVLNLANNKLTGPMPNLTGMNNLNYLDLSNNSFDPLDAPAWLLDLKQLTTLIIESGNLHGEVPQAFFSFPRLEEVRLNNNAFNGTLNMGSNISQELQMVNFQNNDFTSVTLSSNYNKIIMLEGNPVCTNDQLGKTDYCGQQKAPASDSFSSTCSHPYEGPIICRAPSFSNIDIKAKTDSMWTKIKSKLSEFPITSNLGNSFFDGNNYLQVQLQICHNKSKYFTRNETLVWLDLSTQNLNLSEQYGPCFFNPNQYSYDHKGHRGLIIGVVVGSAAAMFIIAGLGTYAVRQRKRAKKAINLNNPFASWGSAGDQDGSAPQIKLAKYFSLDEIRKFTNGFSKDNEIGAGGYGKVYKGILSDGQIVAIKISQKGSMQGGLEFKTEIEMLSRVHHKNLVELVGFCFEKGERTLVYEYISNGTLTDNLSGKKGMHLNWKRRLNIALDSARGLAYLHELAKPPIIHRDVKSSNILLDDDLIAKVADFGLSILVVETERDHVSTGVKGTLGYLDPEYFMTQQLTAKSDVYSLGVVMLELITATLPIVNGKYIVREIKMAIDDYDAEFYGLKDMIDPALMLNTGCLVGFKRFAELALQCVQESSENRPTMNDIVREIEIILKDIELKSISTSSSATYFGNARVAFQEPYDELALSSGVNSATVNRSDEYLLS</sequence>
<dbReference type="InterPro" id="IPR017441">
    <property type="entry name" value="Protein_kinase_ATP_BS"/>
</dbReference>
<dbReference type="AlphaFoldDB" id="A0AAQ3JVQ4"/>
<dbReference type="PROSITE" id="PS00108">
    <property type="entry name" value="PROTEIN_KINASE_ST"/>
    <property type="match status" value="1"/>
</dbReference>
<dbReference type="CDD" id="cd14066">
    <property type="entry name" value="STKc_IRAK"/>
    <property type="match status" value="1"/>
</dbReference>
<dbReference type="InterPro" id="IPR011009">
    <property type="entry name" value="Kinase-like_dom_sf"/>
</dbReference>
<dbReference type="InterPro" id="IPR000719">
    <property type="entry name" value="Prot_kinase_dom"/>
</dbReference>
<comment type="catalytic activity">
    <reaction evidence="16">
        <text>L-seryl-[protein] + ATP = O-phospho-L-seryl-[protein] + ADP + H(+)</text>
        <dbReference type="Rhea" id="RHEA:17989"/>
        <dbReference type="Rhea" id="RHEA-COMP:9863"/>
        <dbReference type="Rhea" id="RHEA-COMP:11604"/>
        <dbReference type="ChEBI" id="CHEBI:15378"/>
        <dbReference type="ChEBI" id="CHEBI:29999"/>
        <dbReference type="ChEBI" id="CHEBI:30616"/>
        <dbReference type="ChEBI" id="CHEBI:83421"/>
        <dbReference type="ChEBI" id="CHEBI:456216"/>
        <dbReference type="EC" id="2.7.11.1"/>
    </reaction>
</comment>
<evidence type="ECO:0000256" key="12">
    <source>
        <dbReference type="ARBA" id="ARBA00022989"/>
    </source>
</evidence>
<dbReference type="GO" id="GO:0005886">
    <property type="term" value="C:plasma membrane"/>
    <property type="evidence" value="ECO:0007669"/>
    <property type="project" value="UniProtKB-SubCell"/>
</dbReference>
<evidence type="ECO:0000256" key="17">
    <source>
        <dbReference type="PROSITE-ProRule" id="PRU10141"/>
    </source>
</evidence>
<evidence type="ECO:0000256" key="9">
    <source>
        <dbReference type="ARBA" id="ARBA00022741"/>
    </source>
</evidence>
<evidence type="ECO:0000313" key="22">
    <source>
        <dbReference type="Proteomes" id="UP001327560"/>
    </source>
</evidence>
<keyword evidence="5" id="KW-0808">Transferase</keyword>
<dbReference type="Pfam" id="PF00560">
    <property type="entry name" value="LRR_1"/>
    <property type="match status" value="2"/>
</dbReference>
<evidence type="ECO:0000256" key="14">
    <source>
        <dbReference type="ARBA" id="ARBA00023180"/>
    </source>
</evidence>
<evidence type="ECO:0000256" key="1">
    <source>
        <dbReference type="ARBA" id="ARBA00004162"/>
    </source>
</evidence>
<keyword evidence="6 18" id="KW-0812">Transmembrane</keyword>
<dbReference type="SUPFAM" id="SSF56112">
    <property type="entry name" value="Protein kinase-like (PK-like)"/>
    <property type="match status" value="1"/>
</dbReference>
<reference evidence="21 22" key="1">
    <citation type="submission" date="2023-10" db="EMBL/GenBank/DDBJ databases">
        <title>Chromosome-scale genome assembly provides insights into flower coloration mechanisms of Canna indica.</title>
        <authorList>
            <person name="Li C."/>
        </authorList>
    </citation>
    <scope>NUCLEOTIDE SEQUENCE [LARGE SCALE GENOMIC DNA]</scope>
    <source>
        <tissue evidence="21">Flower</tissue>
    </source>
</reference>
<keyword evidence="14" id="KW-0325">Glycoprotein</keyword>
<feature type="signal peptide" evidence="19">
    <location>
        <begin position="1"/>
        <end position="20"/>
    </location>
</feature>
<evidence type="ECO:0000256" key="18">
    <source>
        <dbReference type="SAM" id="Phobius"/>
    </source>
</evidence>
<evidence type="ECO:0000256" key="11">
    <source>
        <dbReference type="ARBA" id="ARBA00022840"/>
    </source>
</evidence>
<feature type="chain" id="PRO_5042967723" description="non-specific serine/threonine protein kinase" evidence="19">
    <location>
        <begin position="21"/>
        <end position="927"/>
    </location>
</feature>
<dbReference type="Proteomes" id="UP001327560">
    <property type="component" value="Chromosome 2"/>
</dbReference>
<comment type="subcellular location">
    <subcellularLocation>
        <location evidence="1">Cell membrane</location>
        <topology evidence="1">Single-pass membrane protein</topology>
    </subcellularLocation>
</comment>
<feature type="domain" description="Protein kinase" evidence="20">
    <location>
        <begin position="601"/>
        <end position="876"/>
    </location>
</feature>
<dbReference type="InterPro" id="IPR001611">
    <property type="entry name" value="Leu-rich_rpt"/>
</dbReference>
<dbReference type="EC" id="2.7.11.1" evidence="2"/>
<dbReference type="Gene3D" id="1.10.510.10">
    <property type="entry name" value="Transferase(Phosphotransferase) domain 1"/>
    <property type="match status" value="1"/>
</dbReference>
<keyword evidence="11 17" id="KW-0067">ATP-binding</keyword>
<dbReference type="Gene3D" id="3.80.10.10">
    <property type="entry name" value="Ribonuclease Inhibitor"/>
    <property type="match status" value="3"/>
</dbReference>
<keyword evidence="10 21" id="KW-0418">Kinase</keyword>
<dbReference type="FunFam" id="3.80.10.10:FF:000363">
    <property type="entry name" value="Leucine-rich repeat family protein"/>
    <property type="match status" value="1"/>
</dbReference>
<gene>
    <name evidence="21" type="ORF">Cni_G04604</name>
</gene>
<protein>
    <recommendedName>
        <fullName evidence="2">non-specific serine/threonine protein kinase</fullName>
        <ecNumber evidence="2">2.7.11.1</ecNumber>
    </recommendedName>
</protein>
<dbReference type="Gene3D" id="3.30.200.20">
    <property type="entry name" value="Phosphorylase Kinase, domain 1"/>
    <property type="match status" value="1"/>
</dbReference>
<dbReference type="InterPro" id="IPR032675">
    <property type="entry name" value="LRR_dom_sf"/>
</dbReference>
<evidence type="ECO:0000256" key="8">
    <source>
        <dbReference type="ARBA" id="ARBA00022737"/>
    </source>
</evidence>
<evidence type="ECO:0000256" key="16">
    <source>
        <dbReference type="ARBA" id="ARBA00048679"/>
    </source>
</evidence>
<dbReference type="FunFam" id="1.10.510.10:FF:000453">
    <property type="entry name" value="LRR receptor-like serine/threonine-protein kinase HSL2"/>
    <property type="match status" value="1"/>
</dbReference>